<dbReference type="Gene3D" id="3.40.47.10">
    <property type="match status" value="1"/>
</dbReference>
<comment type="caution">
    <text evidence="5">The sequence shown here is derived from an EMBL/GenBank/DDBJ whole genome shotgun (WGS) entry which is preliminary data.</text>
</comment>
<evidence type="ECO:0000256" key="1">
    <source>
        <dbReference type="ARBA" id="ARBA00013191"/>
    </source>
</evidence>
<dbReference type="PANTHER" id="PTHR11712">
    <property type="entry name" value="POLYKETIDE SYNTHASE-RELATED"/>
    <property type="match status" value="1"/>
</dbReference>
<dbReference type="InterPro" id="IPR014030">
    <property type="entry name" value="Ketoacyl_synth_N"/>
</dbReference>
<name>A0A8X8Y1I5_SALSN</name>
<dbReference type="InterPro" id="IPR000794">
    <property type="entry name" value="Beta-ketoacyl_synthase"/>
</dbReference>
<keyword evidence="2" id="KW-0808">Transferase</keyword>
<dbReference type="GO" id="GO:0005739">
    <property type="term" value="C:mitochondrion"/>
    <property type="evidence" value="ECO:0007669"/>
    <property type="project" value="TreeGrafter"/>
</dbReference>
<evidence type="ECO:0000256" key="2">
    <source>
        <dbReference type="ARBA" id="ARBA00022679"/>
    </source>
</evidence>
<protein>
    <recommendedName>
        <fullName evidence="1">beta-ketoacyl-[acyl-carrier-protein] synthase I</fullName>
        <ecNumber evidence="1">2.3.1.41</ecNumber>
    </recommendedName>
</protein>
<feature type="region of interest" description="Disordered" evidence="3">
    <location>
        <begin position="1"/>
        <end position="24"/>
    </location>
</feature>
<organism evidence="5">
    <name type="scientific">Salvia splendens</name>
    <name type="common">Scarlet sage</name>
    <dbReference type="NCBI Taxonomy" id="180675"/>
    <lineage>
        <taxon>Eukaryota</taxon>
        <taxon>Viridiplantae</taxon>
        <taxon>Streptophyta</taxon>
        <taxon>Embryophyta</taxon>
        <taxon>Tracheophyta</taxon>
        <taxon>Spermatophyta</taxon>
        <taxon>Magnoliopsida</taxon>
        <taxon>eudicotyledons</taxon>
        <taxon>Gunneridae</taxon>
        <taxon>Pentapetalae</taxon>
        <taxon>asterids</taxon>
        <taxon>lamiids</taxon>
        <taxon>Lamiales</taxon>
        <taxon>Lamiaceae</taxon>
        <taxon>Nepetoideae</taxon>
        <taxon>Mentheae</taxon>
        <taxon>Salviinae</taxon>
        <taxon>Salvia</taxon>
        <taxon>Salvia subgen. Calosphace</taxon>
        <taxon>core Calosphace</taxon>
    </lineage>
</organism>
<evidence type="ECO:0000313" key="5">
    <source>
        <dbReference type="EMBL" id="KAG6424491.1"/>
    </source>
</evidence>
<dbReference type="EMBL" id="PNBA02000005">
    <property type="protein sequence ID" value="KAG6424491.1"/>
    <property type="molecule type" value="Genomic_DNA"/>
</dbReference>
<sequence>MEIIRQHPLVGNRRDPSHSRPYPPGIGVCSSNRTRNCADYDRCDEENNRNLLGEIDAIEMLLAGESGVTPIDRFDASKFPTRFSGQIRAFHAEGYIDGKSDRRLDDYLRYCIVAGKKALERADLDGERPDKMNADRIA</sequence>
<dbReference type="SUPFAM" id="SSF53901">
    <property type="entry name" value="Thiolase-like"/>
    <property type="match status" value="1"/>
</dbReference>
<keyword evidence="6" id="KW-1185">Reference proteome</keyword>
<feature type="domain" description="Beta-ketoacyl synthase-like N-terminal" evidence="4">
    <location>
        <begin position="58"/>
        <end position="129"/>
    </location>
</feature>
<evidence type="ECO:0000259" key="4">
    <source>
        <dbReference type="Pfam" id="PF00109"/>
    </source>
</evidence>
<accession>A0A8X8Y1I5</accession>
<evidence type="ECO:0000256" key="3">
    <source>
        <dbReference type="SAM" id="MobiDB-lite"/>
    </source>
</evidence>
<dbReference type="EC" id="2.3.1.41" evidence="1"/>
<evidence type="ECO:0000313" key="6">
    <source>
        <dbReference type="Proteomes" id="UP000298416"/>
    </source>
</evidence>
<reference evidence="5" key="2">
    <citation type="submission" date="2020-08" db="EMBL/GenBank/DDBJ databases">
        <title>Plant Genome Project.</title>
        <authorList>
            <person name="Zhang R.-G."/>
        </authorList>
    </citation>
    <scope>NUCLEOTIDE SEQUENCE</scope>
    <source>
        <strain evidence="5">Huo1</strain>
        <tissue evidence="5">Leaf</tissue>
    </source>
</reference>
<reference evidence="5" key="1">
    <citation type="submission" date="2018-01" db="EMBL/GenBank/DDBJ databases">
        <authorList>
            <person name="Mao J.F."/>
        </authorList>
    </citation>
    <scope>NUCLEOTIDE SEQUENCE</scope>
    <source>
        <strain evidence="5">Huo1</strain>
        <tissue evidence="5">Leaf</tissue>
    </source>
</reference>
<dbReference type="Proteomes" id="UP000298416">
    <property type="component" value="Unassembled WGS sequence"/>
</dbReference>
<dbReference type="PANTHER" id="PTHR11712:SF336">
    <property type="entry name" value="3-OXOACYL-[ACYL-CARRIER-PROTEIN] SYNTHASE, MITOCHONDRIAL"/>
    <property type="match status" value="1"/>
</dbReference>
<proteinExistence type="predicted"/>
<dbReference type="InterPro" id="IPR016039">
    <property type="entry name" value="Thiolase-like"/>
</dbReference>
<dbReference type="GO" id="GO:0006633">
    <property type="term" value="P:fatty acid biosynthetic process"/>
    <property type="evidence" value="ECO:0007669"/>
    <property type="project" value="TreeGrafter"/>
</dbReference>
<dbReference type="AlphaFoldDB" id="A0A8X8Y1I5"/>
<dbReference type="GO" id="GO:0004315">
    <property type="term" value="F:3-oxoacyl-[acyl-carrier-protein] synthase activity"/>
    <property type="evidence" value="ECO:0007669"/>
    <property type="project" value="UniProtKB-EC"/>
</dbReference>
<dbReference type="Pfam" id="PF00109">
    <property type="entry name" value="ketoacyl-synt"/>
    <property type="match status" value="1"/>
</dbReference>
<gene>
    <name evidence="5" type="ORF">SASPL_114909</name>
</gene>